<dbReference type="Pfam" id="PF00206">
    <property type="entry name" value="Lyase_1"/>
    <property type="match status" value="1"/>
</dbReference>
<evidence type="ECO:0000313" key="9">
    <source>
        <dbReference type="EMBL" id="CAI4032064.1"/>
    </source>
</evidence>
<dbReference type="FunFam" id="1.10.40.30:FF:000002">
    <property type="entry name" value="Fumarate hydratase class II"/>
    <property type="match status" value="1"/>
</dbReference>
<name>A0AA86MZT5_9BACT</name>
<accession>A0AA86MZT5</accession>
<dbReference type="InterPro" id="IPR018951">
    <property type="entry name" value="Fumarase_C_C"/>
</dbReference>
<evidence type="ECO:0000256" key="1">
    <source>
        <dbReference type="ARBA" id="ARBA00009084"/>
    </source>
</evidence>
<comment type="similarity">
    <text evidence="1 5">Belongs to the class-II fumarase/aspartase family. Fumarase subfamily.</text>
</comment>
<keyword evidence="3 5" id="KW-0816">Tricarboxylic acid cycle</keyword>
<feature type="domain" description="Fumarate lyase N-terminal" evidence="7">
    <location>
        <begin position="31"/>
        <end position="360"/>
    </location>
</feature>
<dbReference type="KEGG" id="nti:DNFV4_02489"/>
<evidence type="ECO:0000256" key="5">
    <source>
        <dbReference type="HAMAP-Rule" id="MF_00743"/>
    </source>
</evidence>
<evidence type="ECO:0000256" key="6">
    <source>
        <dbReference type="SAM" id="MobiDB-lite"/>
    </source>
</evidence>
<dbReference type="EC" id="4.2.1.2" evidence="5"/>
<dbReference type="PANTHER" id="PTHR11444:SF22">
    <property type="entry name" value="FUMARATE HYDRATASE CLASS II"/>
    <property type="match status" value="1"/>
</dbReference>
<dbReference type="FunFam" id="1.10.275.10:FF:000001">
    <property type="entry name" value="Fumarate hydratase, mitochondrial"/>
    <property type="match status" value="1"/>
</dbReference>
<keyword evidence="2 5" id="KW-0963">Cytoplasm</keyword>
<feature type="binding site" evidence="5">
    <location>
        <position position="337"/>
    </location>
    <ligand>
        <name>substrate</name>
    </ligand>
</feature>
<dbReference type="GO" id="GO:0004333">
    <property type="term" value="F:fumarate hydratase activity"/>
    <property type="evidence" value="ECO:0007669"/>
    <property type="project" value="UniProtKB-UniRule"/>
</dbReference>
<dbReference type="GO" id="GO:0006106">
    <property type="term" value="P:fumarate metabolic process"/>
    <property type="evidence" value="ECO:0007669"/>
    <property type="project" value="InterPro"/>
</dbReference>
<comment type="catalytic activity">
    <reaction evidence="5">
        <text>(S)-malate = fumarate + H2O</text>
        <dbReference type="Rhea" id="RHEA:12460"/>
        <dbReference type="ChEBI" id="CHEBI:15377"/>
        <dbReference type="ChEBI" id="CHEBI:15589"/>
        <dbReference type="ChEBI" id="CHEBI:29806"/>
        <dbReference type="EC" id="4.2.1.2"/>
    </reaction>
</comment>
<evidence type="ECO:0000259" key="8">
    <source>
        <dbReference type="Pfam" id="PF10415"/>
    </source>
</evidence>
<dbReference type="InterPro" id="IPR024083">
    <property type="entry name" value="Fumarase/histidase_N"/>
</dbReference>
<comment type="subunit">
    <text evidence="5">Homotetramer.</text>
</comment>
<feature type="binding site" evidence="5">
    <location>
        <begin position="117"/>
        <end position="119"/>
    </location>
    <ligand>
        <name>substrate</name>
    </ligand>
</feature>
<dbReference type="GO" id="GO:0006099">
    <property type="term" value="P:tricarboxylic acid cycle"/>
    <property type="evidence" value="ECO:0007669"/>
    <property type="project" value="UniProtKB-UniRule"/>
</dbReference>
<evidence type="ECO:0000313" key="10">
    <source>
        <dbReference type="Proteomes" id="UP001179121"/>
    </source>
</evidence>
<keyword evidence="4 5" id="KW-0456">Lyase</keyword>
<dbReference type="Gene3D" id="1.10.275.10">
    <property type="entry name" value="Fumarase/aspartase (N-terminal domain)"/>
    <property type="match status" value="1"/>
</dbReference>
<dbReference type="HAMAP" id="MF_00743">
    <property type="entry name" value="FumaraseC"/>
    <property type="match status" value="1"/>
</dbReference>
<keyword evidence="10" id="KW-1185">Reference proteome</keyword>
<dbReference type="Pfam" id="PF10415">
    <property type="entry name" value="FumaraseC_C"/>
    <property type="match status" value="1"/>
</dbReference>
<feature type="binding site" evidence="5">
    <location>
        <begin position="342"/>
        <end position="344"/>
    </location>
    <ligand>
        <name>substrate</name>
    </ligand>
</feature>
<dbReference type="InterPro" id="IPR005677">
    <property type="entry name" value="Fum_hydII"/>
</dbReference>
<dbReference type="PRINTS" id="PR00145">
    <property type="entry name" value="ARGSUCLYASE"/>
</dbReference>
<dbReference type="InterPro" id="IPR020557">
    <property type="entry name" value="Fumarate_lyase_CS"/>
</dbReference>
<comment type="subcellular location">
    <subcellularLocation>
        <location evidence="5">Cytoplasm</location>
    </subcellularLocation>
</comment>
<sequence length="489" mass="52374">MKPTRSAQPMNNRTGVRIPQGPTRMERDTMGELAVPAEAYYGVQTARAIENFPISALRFPRSFIRAMGLIKRAAAAANHSLGLIDKAQAEAIKQAATEVIEGGLDAEFPVDIFQTGSGTSSNMNANEVISNRATELLGGARGSKLVHPNDHVNLGQSSNDVIPTAIHVAAVEMMERQLIPALIRLRKALARKAKEFDPIVKIGRTHLQDATPVRLGQEFGGYARQIELGIERIRHAQAALSEVALGGTAVGTGLNAHPDFASRVIAMIAKEIGCKLKEAKNHFEAQSTQDSVVEASGELRTLAVSLMKIANDIRWLGSGPRCGLGELHLPETQPGSSIMPGKVNPVIAESVTMVCAQVIGNDATVTVGGQAGNFELLVMLPVMAYNLLQSIELLATASDNFAARCIEGIQANEKRCRESIEQSLAMCTALAPEIGYDAAAQISKEAYKTGKTVREVARRKRVLKEQRLKALLNPWRMTEPGGPVGSAGG</sequence>
<comment type="pathway">
    <text evidence="5">Carbohydrate metabolism; tricarboxylic acid cycle; (S)-malate from fumarate: step 1/1.</text>
</comment>
<dbReference type="Gene3D" id="1.10.40.30">
    <property type="entry name" value="Fumarase/aspartase (C-terminal domain)"/>
    <property type="match status" value="1"/>
</dbReference>
<dbReference type="InterPro" id="IPR022761">
    <property type="entry name" value="Fumarate_lyase_N"/>
</dbReference>
<proteinExistence type="inferred from homology"/>
<feature type="active site" description="Proton donor/acceptor" evidence="5">
    <location>
        <position position="206"/>
    </location>
</feature>
<feature type="site" description="Important for catalytic activity" evidence="5">
    <location>
        <position position="349"/>
    </location>
</feature>
<evidence type="ECO:0000256" key="3">
    <source>
        <dbReference type="ARBA" id="ARBA00022532"/>
    </source>
</evidence>
<organism evidence="9 10">
    <name type="scientific">Nitrospira tepida</name>
    <dbReference type="NCBI Taxonomy" id="2973512"/>
    <lineage>
        <taxon>Bacteria</taxon>
        <taxon>Pseudomonadati</taxon>
        <taxon>Nitrospirota</taxon>
        <taxon>Nitrospiria</taxon>
        <taxon>Nitrospirales</taxon>
        <taxon>Nitrospiraceae</taxon>
        <taxon>Nitrospira</taxon>
    </lineage>
</organism>
<dbReference type="FunFam" id="1.20.200.10:FF:000001">
    <property type="entry name" value="Fumarate hydratase, mitochondrial"/>
    <property type="match status" value="1"/>
</dbReference>
<feature type="binding site" description="in site B" evidence="5">
    <location>
        <begin position="147"/>
        <end position="150"/>
    </location>
    <ligand>
        <name>substrate</name>
    </ligand>
</feature>
<dbReference type="Proteomes" id="UP001179121">
    <property type="component" value="Chromosome"/>
</dbReference>
<feature type="active site" evidence="5">
    <location>
        <position position="336"/>
    </location>
</feature>
<evidence type="ECO:0000256" key="2">
    <source>
        <dbReference type="ARBA" id="ARBA00022490"/>
    </source>
</evidence>
<evidence type="ECO:0000256" key="4">
    <source>
        <dbReference type="ARBA" id="ARBA00023239"/>
    </source>
</evidence>
<dbReference type="NCBIfam" id="NF008909">
    <property type="entry name" value="PRK12273.1"/>
    <property type="match status" value="1"/>
</dbReference>
<reference evidence="9" key="1">
    <citation type="submission" date="2022-10" db="EMBL/GenBank/DDBJ databases">
        <authorList>
            <person name="Koch H."/>
        </authorList>
    </citation>
    <scope>NUCLEOTIDE SEQUENCE</scope>
    <source>
        <strain evidence="9">DNF</strain>
    </source>
</reference>
<dbReference type="EMBL" id="OX365700">
    <property type="protein sequence ID" value="CAI4032064.1"/>
    <property type="molecule type" value="Genomic_DNA"/>
</dbReference>
<gene>
    <name evidence="5" type="primary">fumC</name>
    <name evidence="9" type="ORF">DNFV4_02489</name>
</gene>
<dbReference type="InterPro" id="IPR008948">
    <property type="entry name" value="L-Aspartase-like"/>
</dbReference>
<dbReference type="Gene3D" id="1.20.200.10">
    <property type="entry name" value="Fumarase/aspartase (Central domain)"/>
    <property type="match status" value="1"/>
</dbReference>
<dbReference type="InterPro" id="IPR000362">
    <property type="entry name" value="Fumarate_lyase_fam"/>
</dbReference>
<comment type="miscellaneous">
    <text evidence="5">There are 2 substrate-binding sites: the catalytic A site, and the non-catalytic B site that may play a role in the transfer of substrate or product between the active site and the solvent. Alternatively, the B site may bind allosteric effectors.</text>
</comment>
<feature type="region of interest" description="Disordered" evidence="6">
    <location>
        <begin position="1"/>
        <end position="24"/>
    </location>
</feature>
<dbReference type="GO" id="GO:0005737">
    <property type="term" value="C:cytoplasm"/>
    <property type="evidence" value="ECO:0007669"/>
    <property type="project" value="UniProtKB-SubCell"/>
</dbReference>
<protein>
    <recommendedName>
        <fullName evidence="5">Fumarate hydratase class II</fullName>
        <shortName evidence="5">Fumarase C</shortName>
        <ecNumber evidence="5">4.2.1.2</ecNumber>
    </recommendedName>
    <alternativeName>
        <fullName evidence="5">Aerobic fumarase</fullName>
    </alternativeName>
    <alternativeName>
        <fullName evidence="5">Iron-independent fumarase</fullName>
    </alternativeName>
</protein>
<feature type="compositionally biased region" description="Polar residues" evidence="6">
    <location>
        <begin position="1"/>
        <end position="14"/>
    </location>
</feature>
<dbReference type="PROSITE" id="PS00163">
    <property type="entry name" value="FUMARATE_LYASES"/>
    <property type="match status" value="1"/>
</dbReference>
<dbReference type="PRINTS" id="PR00149">
    <property type="entry name" value="FUMRATELYASE"/>
</dbReference>
<feature type="domain" description="Fumarase C C-terminal" evidence="8">
    <location>
        <begin position="427"/>
        <end position="479"/>
    </location>
</feature>
<dbReference type="PANTHER" id="PTHR11444">
    <property type="entry name" value="ASPARTATEAMMONIA/ARGININOSUCCINATE/ADENYLOSUCCINATE LYASE"/>
    <property type="match status" value="1"/>
</dbReference>
<evidence type="ECO:0000259" key="7">
    <source>
        <dbReference type="Pfam" id="PF00206"/>
    </source>
</evidence>
<comment type="function">
    <text evidence="5">Involved in the TCA cycle. Catalyzes the stereospecific interconversion of fumarate to L-malate.</text>
</comment>
<dbReference type="AlphaFoldDB" id="A0AA86MZT5"/>
<feature type="binding site" evidence="5">
    <location>
        <position position="205"/>
    </location>
    <ligand>
        <name>substrate</name>
    </ligand>
</feature>
<dbReference type="SUPFAM" id="SSF48557">
    <property type="entry name" value="L-aspartase-like"/>
    <property type="match status" value="1"/>
</dbReference>
<dbReference type="CDD" id="cd01362">
    <property type="entry name" value="Fumarase_classII"/>
    <property type="match status" value="1"/>
</dbReference>
<feature type="binding site" evidence="5">
    <location>
        <begin position="157"/>
        <end position="159"/>
    </location>
    <ligand>
        <name>substrate</name>
    </ligand>
</feature>